<keyword evidence="2" id="KW-0813">Transport</keyword>
<evidence type="ECO:0000256" key="1">
    <source>
        <dbReference type="ARBA" id="ARBA00005417"/>
    </source>
</evidence>
<dbReference type="SMART" id="SM00382">
    <property type="entry name" value="AAA"/>
    <property type="match status" value="1"/>
</dbReference>
<evidence type="ECO:0000259" key="5">
    <source>
        <dbReference type="PROSITE" id="PS50893"/>
    </source>
</evidence>
<sequence>MSMYFKEVPFPFVVSFIEARDVWKYYGDYPALRGVNIEIKEGEFRCIIGPSGSGKTTLLSLIGGLDRVSRGYLRVGPYELHKLSNTELDRYRNEFLGFVFQLYYLIPRMTVLENVELPLIARGVDPGRRRKLALEALEMVGLRNKARRRPNELSGGEQQRVAIARAIVSRPRLLLADEPTGNLDSKTAAVIMDIFSKLNRELGMTIVMVTHNLEIIGNCHRVSRISDGVITRTYDVPQTHETLDTLIRELMTTV</sequence>
<dbReference type="PROSITE" id="PS50893">
    <property type="entry name" value="ABC_TRANSPORTER_2"/>
    <property type="match status" value="1"/>
</dbReference>
<dbReference type="Proteomes" id="UP000657075">
    <property type="component" value="Unassembled WGS sequence"/>
</dbReference>
<dbReference type="Gene3D" id="3.40.50.300">
    <property type="entry name" value="P-loop containing nucleotide triphosphate hydrolases"/>
    <property type="match status" value="1"/>
</dbReference>
<evidence type="ECO:0000256" key="2">
    <source>
        <dbReference type="ARBA" id="ARBA00022448"/>
    </source>
</evidence>
<evidence type="ECO:0000256" key="4">
    <source>
        <dbReference type="ARBA" id="ARBA00022840"/>
    </source>
</evidence>
<dbReference type="GO" id="GO:0016887">
    <property type="term" value="F:ATP hydrolysis activity"/>
    <property type="evidence" value="ECO:0007669"/>
    <property type="project" value="InterPro"/>
</dbReference>
<evidence type="ECO:0000313" key="6">
    <source>
        <dbReference type="EMBL" id="GGI75465.1"/>
    </source>
</evidence>
<gene>
    <name evidence="6" type="ORF">GCM10007112_10320</name>
</gene>
<dbReference type="InterPro" id="IPR027417">
    <property type="entry name" value="P-loop_NTPase"/>
</dbReference>
<organism evidence="6 7">
    <name type="scientific">Vulcanisaeta souniana JCM 11219</name>
    <dbReference type="NCBI Taxonomy" id="1293586"/>
    <lineage>
        <taxon>Archaea</taxon>
        <taxon>Thermoproteota</taxon>
        <taxon>Thermoprotei</taxon>
        <taxon>Thermoproteales</taxon>
        <taxon>Thermoproteaceae</taxon>
        <taxon>Vulcanisaeta</taxon>
    </lineage>
</organism>
<proteinExistence type="inferred from homology"/>
<dbReference type="GO" id="GO:0022857">
    <property type="term" value="F:transmembrane transporter activity"/>
    <property type="evidence" value="ECO:0007669"/>
    <property type="project" value="UniProtKB-ARBA"/>
</dbReference>
<keyword evidence="4 6" id="KW-0067">ATP-binding</keyword>
<evidence type="ECO:0000313" key="7">
    <source>
        <dbReference type="Proteomes" id="UP000657075"/>
    </source>
</evidence>
<dbReference type="InterPro" id="IPR017911">
    <property type="entry name" value="MacB-like_ATP-bd"/>
</dbReference>
<accession>A0A830E272</accession>
<dbReference type="InterPro" id="IPR003593">
    <property type="entry name" value="AAA+_ATPase"/>
</dbReference>
<dbReference type="InterPro" id="IPR003439">
    <property type="entry name" value="ABC_transporter-like_ATP-bd"/>
</dbReference>
<dbReference type="PROSITE" id="PS00211">
    <property type="entry name" value="ABC_TRANSPORTER_1"/>
    <property type="match status" value="1"/>
</dbReference>
<dbReference type="FunFam" id="3.40.50.300:FF:000032">
    <property type="entry name" value="Export ABC transporter ATP-binding protein"/>
    <property type="match status" value="1"/>
</dbReference>
<comment type="caution">
    <text evidence="6">The sequence shown here is derived from an EMBL/GenBank/DDBJ whole genome shotgun (WGS) entry which is preliminary data.</text>
</comment>
<dbReference type="SUPFAM" id="SSF52540">
    <property type="entry name" value="P-loop containing nucleoside triphosphate hydrolases"/>
    <property type="match status" value="1"/>
</dbReference>
<reference evidence="6" key="2">
    <citation type="submission" date="2020-09" db="EMBL/GenBank/DDBJ databases">
        <authorList>
            <person name="Sun Q."/>
            <person name="Ohkuma M."/>
        </authorList>
    </citation>
    <scope>NUCLEOTIDE SEQUENCE</scope>
    <source>
        <strain evidence="6">JCM 11219</strain>
    </source>
</reference>
<comment type="similarity">
    <text evidence="1">Belongs to the ABC transporter superfamily.</text>
</comment>
<dbReference type="PANTHER" id="PTHR42798:SF2">
    <property type="entry name" value="ABC TRANSPORTER ATP-BINDING PROTEIN MG467-RELATED"/>
    <property type="match status" value="1"/>
</dbReference>
<feature type="domain" description="ABC transporter" evidence="5">
    <location>
        <begin position="17"/>
        <end position="252"/>
    </location>
</feature>
<reference evidence="6" key="1">
    <citation type="journal article" date="2014" name="Int. J. Syst. Evol. Microbiol.">
        <title>Complete genome sequence of Corynebacterium casei LMG S-19264T (=DSM 44701T), isolated from a smear-ripened cheese.</title>
        <authorList>
            <consortium name="US DOE Joint Genome Institute (JGI-PGF)"/>
            <person name="Walter F."/>
            <person name="Albersmeier A."/>
            <person name="Kalinowski J."/>
            <person name="Ruckert C."/>
        </authorList>
    </citation>
    <scope>NUCLEOTIDE SEQUENCE</scope>
    <source>
        <strain evidence="6">JCM 11219</strain>
    </source>
</reference>
<dbReference type="PANTHER" id="PTHR42798">
    <property type="entry name" value="LIPOPROTEIN-RELEASING SYSTEM ATP-BINDING PROTEIN LOLD"/>
    <property type="match status" value="1"/>
</dbReference>
<dbReference type="Pfam" id="PF00005">
    <property type="entry name" value="ABC_tran"/>
    <property type="match status" value="1"/>
</dbReference>
<dbReference type="GO" id="GO:0098796">
    <property type="term" value="C:membrane protein complex"/>
    <property type="evidence" value="ECO:0007669"/>
    <property type="project" value="UniProtKB-ARBA"/>
</dbReference>
<name>A0A830E272_9CREN</name>
<evidence type="ECO:0000256" key="3">
    <source>
        <dbReference type="ARBA" id="ARBA00022741"/>
    </source>
</evidence>
<protein>
    <submittedName>
        <fullName evidence="6">ABC transporter ATP-binding protein</fullName>
    </submittedName>
</protein>
<dbReference type="CDD" id="cd03255">
    <property type="entry name" value="ABC_MJ0796_LolCDE_FtsE"/>
    <property type="match status" value="1"/>
</dbReference>
<dbReference type="GO" id="GO:0005524">
    <property type="term" value="F:ATP binding"/>
    <property type="evidence" value="ECO:0007669"/>
    <property type="project" value="UniProtKB-KW"/>
</dbReference>
<dbReference type="InterPro" id="IPR017871">
    <property type="entry name" value="ABC_transporter-like_CS"/>
</dbReference>
<dbReference type="EMBL" id="BMNM01000003">
    <property type="protein sequence ID" value="GGI75465.1"/>
    <property type="molecule type" value="Genomic_DNA"/>
</dbReference>
<keyword evidence="3" id="KW-0547">Nucleotide-binding</keyword>
<dbReference type="AlphaFoldDB" id="A0A830E272"/>